<proteinExistence type="inferred from homology"/>
<comment type="cofactor">
    <cofactor evidence="1">
        <name>Zn(2+)</name>
        <dbReference type="ChEBI" id="CHEBI:29105"/>
    </cofactor>
</comment>
<dbReference type="GO" id="GO:0009231">
    <property type="term" value="P:riboflavin biosynthetic process"/>
    <property type="evidence" value="ECO:0007669"/>
    <property type="project" value="TreeGrafter"/>
</dbReference>
<keyword evidence="2" id="KW-0479">Metal-binding</keyword>
<comment type="caution">
    <text evidence="7">The sequence shown here is derived from an EMBL/GenBank/DDBJ whole genome shotgun (WGS) entry which is preliminary data.</text>
</comment>
<reference evidence="7 8" key="1">
    <citation type="submission" date="2020-02" db="EMBL/GenBank/DDBJ databases">
        <title>Pseudoroseicyclus tamarix, sp. nov., isolated from offshore sediment of a Tamarix chinensis forest.</title>
        <authorList>
            <person name="Gai Y."/>
        </authorList>
    </citation>
    <scope>NUCLEOTIDE SEQUENCE [LARGE SCALE GENOMIC DNA]</scope>
    <source>
        <strain evidence="7 8">CLL3-39</strain>
    </source>
</reference>
<comment type="similarity">
    <text evidence="5">Belongs to the creatininase superfamily.</text>
</comment>
<dbReference type="SUPFAM" id="SSF102215">
    <property type="entry name" value="Creatininase"/>
    <property type="match status" value="1"/>
</dbReference>
<keyword evidence="8" id="KW-1185">Reference proteome</keyword>
<dbReference type="InterPro" id="IPR003785">
    <property type="entry name" value="Creatininase/forma_Hydrolase"/>
</dbReference>
<evidence type="ECO:0000256" key="4">
    <source>
        <dbReference type="ARBA" id="ARBA00022833"/>
    </source>
</evidence>
<dbReference type="PANTHER" id="PTHR35005">
    <property type="entry name" value="3-DEHYDRO-SCYLLO-INOSOSE HYDROLASE"/>
    <property type="match status" value="1"/>
</dbReference>
<organism evidence="7 8">
    <name type="scientific">Pseudoroseicyclus tamaricis</name>
    <dbReference type="NCBI Taxonomy" id="2705421"/>
    <lineage>
        <taxon>Bacteria</taxon>
        <taxon>Pseudomonadati</taxon>
        <taxon>Pseudomonadota</taxon>
        <taxon>Alphaproteobacteria</taxon>
        <taxon>Rhodobacterales</taxon>
        <taxon>Paracoccaceae</taxon>
        <taxon>Pseudoroseicyclus</taxon>
    </lineage>
</organism>
<evidence type="ECO:0000256" key="1">
    <source>
        <dbReference type="ARBA" id="ARBA00001947"/>
    </source>
</evidence>
<evidence type="ECO:0000256" key="6">
    <source>
        <dbReference type="SAM" id="MobiDB-lite"/>
    </source>
</evidence>
<dbReference type="InterPro" id="IPR024087">
    <property type="entry name" value="Creatininase-like_sf"/>
</dbReference>
<evidence type="ECO:0000313" key="7">
    <source>
        <dbReference type="EMBL" id="NDV00501.1"/>
    </source>
</evidence>
<dbReference type="Gene3D" id="3.40.50.10310">
    <property type="entry name" value="Creatininase"/>
    <property type="match status" value="1"/>
</dbReference>
<sequence>MTGSSTPTSDTTTTSTSAPDHRMVPYFDEMTSIEVGKAIEDNAVILISLGATEQHGGHLPLGADTMQGIELARRTVAKLHAEGHPAIVGPAIPFGPRGFLSETPIKLPGNVNFSAQTFMLVLEEIGREIIEQGFRRLYFLGFHAESDAPMQIVAKKLCETTEANVVTLNWLVGARPRYSKYMEAKAQDGHGGEGETCRMLATAPHLCRMHLAEPWHPTPRDDRPDADNLPYLGGGVGRYKMAEPYFEGFKSGITGDPQLATAERGELVYDLMTGWLVDVIRHDLSGTEDYSRAEL</sequence>
<dbReference type="Proteomes" id="UP000474757">
    <property type="component" value="Unassembled WGS sequence"/>
</dbReference>
<accession>A0A6B2JGY9</accession>
<name>A0A6B2JGY9_9RHOB</name>
<dbReference type="AlphaFoldDB" id="A0A6B2JGY9"/>
<dbReference type="RefSeq" id="WP_163890876.1">
    <property type="nucleotide sequence ID" value="NZ_JAAFYS010000001.1"/>
</dbReference>
<evidence type="ECO:0000256" key="2">
    <source>
        <dbReference type="ARBA" id="ARBA00022723"/>
    </source>
</evidence>
<gene>
    <name evidence="7" type="ORF">GZA08_05910</name>
</gene>
<dbReference type="GO" id="GO:0016811">
    <property type="term" value="F:hydrolase activity, acting on carbon-nitrogen (but not peptide) bonds, in linear amides"/>
    <property type="evidence" value="ECO:0007669"/>
    <property type="project" value="TreeGrafter"/>
</dbReference>
<evidence type="ECO:0000256" key="3">
    <source>
        <dbReference type="ARBA" id="ARBA00022801"/>
    </source>
</evidence>
<keyword evidence="4" id="KW-0862">Zinc</keyword>
<feature type="region of interest" description="Disordered" evidence="6">
    <location>
        <begin position="1"/>
        <end position="23"/>
    </location>
</feature>
<keyword evidence="3" id="KW-0378">Hydrolase</keyword>
<protein>
    <submittedName>
        <fullName evidence="7">Creatininase family protein</fullName>
    </submittedName>
</protein>
<dbReference type="PANTHER" id="PTHR35005:SF1">
    <property type="entry name" value="2-AMINO-5-FORMYLAMINO-6-RIBOSYLAMINOPYRIMIDIN-4(3H)-ONE 5'-MONOPHOSPHATE DEFORMYLASE"/>
    <property type="match status" value="1"/>
</dbReference>
<dbReference type="GO" id="GO:0046872">
    <property type="term" value="F:metal ion binding"/>
    <property type="evidence" value="ECO:0007669"/>
    <property type="project" value="UniProtKB-KW"/>
</dbReference>
<evidence type="ECO:0000256" key="5">
    <source>
        <dbReference type="ARBA" id="ARBA00024029"/>
    </source>
</evidence>
<evidence type="ECO:0000313" key="8">
    <source>
        <dbReference type="Proteomes" id="UP000474757"/>
    </source>
</evidence>
<dbReference type="EMBL" id="JAAGAB010000001">
    <property type="protein sequence ID" value="NDV00501.1"/>
    <property type="molecule type" value="Genomic_DNA"/>
</dbReference>
<feature type="compositionally biased region" description="Low complexity" evidence="6">
    <location>
        <begin position="1"/>
        <end position="17"/>
    </location>
</feature>
<dbReference type="Pfam" id="PF02633">
    <property type="entry name" value="Creatininase"/>
    <property type="match status" value="1"/>
</dbReference>